<keyword evidence="6" id="KW-0539">Nucleus</keyword>
<accession>A0A078F6W9</accession>
<dbReference type="PANTHER" id="PTHR32467:SF222">
    <property type="entry name" value="AP2-LIKE ETHYLENE-RESPONSIVE TRANSCRIPTION FACTOR AIL7"/>
    <property type="match status" value="1"/>
</dbReference>
<organism evidence="9 10">
    <name type="scientific">Brassica napus</name>
    <name type="common">Rape</name>
    <dbReference type="NCBI Taxonomy" id="3708"/>
    <lineage>
        <taxon>Eukaryota</taxon>
        <taxon>Viridiplantae</taxon>
        <taxon>Streptophyta</taxon>
        <taxon>Embryophyta</taxon>
        <taxon>Tracheophyta</taxon>
        <taxon>Spermatophyta</taxon>
        <taxon>Magnoliopsida</taxon>
        <taxon>eudicotyledons</taxon>
        <taxon>Gunneridae</taxon>
        <taxon>Pentapetalae</taxon>
        <taxon>rosids</taxon>
        <taxon>malvids</taxon>
        <taxon>Brassicales</taxon>
        <taxon>Brassicaceae</taxon>
        <taxon>Brassiceae</taxon>
        <taxon>Brassica</taxon>
    </lineage>
</organism>
<keyword evidence="7" id="KW-0812">Transmembrane</keyword>
<keyword evidence="5" id="KW-0804">Transcription</keyword>
<evidence type="ECO:0000256" key="6">
    <source>
        <dbReference type="ARBA" id="ARBA00023242"/>
    </source>
</evidence>
<dbReference type="AlphaFoldDB" id="A0A078F6W9"/>
<comment type="subcellular location">
    <subcellularLocation>
        <location evidence="1">Nucleus</location>
    </subcellularLocation>
</comment>
<dbReference type="GO" id="GO:0005634">
    <property type="term" value="C:nucleus"/>
    <property type="evidence" value="ECO:0007669"/>
    <property type="project" value="UniProtKB-SubCell"/>
</dbReference>
<evidence type="ECO:0000259" key="8">
    <source>
        <dbReference type="PROSITE" id="PS51032"/>
    </source>
</evidence>
<keyword evidence="3" id="KW-0805">Transcription regulation</keyword>
<feature type="domain" description="AP2/ERF" evidence="8">
    <location>
        <begin position="353"/>
        <end position="411"/>
    </location>
</feature>
<evidence type="ECO:0000256" key="2">
    <source>
        <dbReference type="ARBA" id="ARBA00022737"/>
    </source>
</evidence>
<dbReference type="SMR" id="A0A078F6W9"/>
<evidence type="ECO:0000256" key="4">
    <source>
        <dbReference type="ARBA" id="ARBA00023125"/>
    </source>
</evidence>
<dbReference type="InterPro" id="IPR036955">
    <property type="entry name" value="AP2/ERF_dom_sf"/>
</dbReference>
<evidence type="ECO:0000256" key="1">
    <source>
        <dbReference type="ARBA" id="ARBA00004123"/>
    </source>
</evidence>
<dbReference type="SMART" id="SM00380">
    <property type="entry name" value="AP2"/>
    <property type="match status" value="2"/>
</dbReference>
<dbReference type="CDD" id="cd00018">
    <property type="entry name" value="AP2"/>
    <property type="match status" value="2"/>
</dbReference>
<dbReference type="STRING" id="3708.A0A078F6W9"/>
<keyword evidence="7" id="KW-0472">Membrane</keyword>
<dbReference type="GO" id="GO:0003677">
    <property type="term" value="F:DNA binding"/>
    <property type="evidence" value="ECO:0007669"/>
    <property type="project" value="UniProtKB-KW"/>
</dbReference>
<reference evidence="9 10" key="1">
    <citation type="journal article" date="2014" name="Science">
        <title>Plant genetics. Early allopolyploid evolution in the post-Neolithic Brassica napus oilseed genome.</title>
        <authorList>
            <person name="Chalhoub B."/>
            <person name="Denoeud F."/>
            <person name="Liu S."/>
            <person name="Parkin I.A."/>
            <person name="Tang H."/>
            <person name="Wang X."/>
            <person name="Chiquet J."/>
            <person name="Belcram H."/>
            <person name="Tong C."/>
            <person name="Samans B."/>
            <person name="Correa M."/>
            <person name="Da Silva C."/>
            <person name="Just J."/>
            <person name="Falentin C."/>
            <person name="Koh C.S."/>
            <person name="Le Clainche I."/>
            <person name="Bernard M."/>
            <person name="Bento P."/>
            <person name="Noel B."/>
            <person name="Labadie K."/>
            <person name="Alberti A."/>
            <person name="Charles M."/>
            <person name="Arnaud D."/>
            <person name="Guo H."/>
            <person name="Daviaud C."/>
            <person name="Alamery S."/>
            <person name="Jabbari K."/>
            <person name="Zhao M."/>
            <person name="Edger P.P."/>
            <person name="Chelaifa H."/>
            <person name="Tack D."/>
            <person name="Lassalle G."/>
            <person name="Mestiri I."/>
            <person name="Schnel N."/>
            <person name="Le Paslier M.C."/>
            <person name="Fan G."/>
            <person name="Renault V."/>
            <person name="Bayer P.E."/>
            <person name="Golicz A.A."/>
            <person name="Manoli S."/>
            <person name="Lee T.H."/>
            <person name="Thi V.H."/>
            <person name="Chalabi S."/>
            <person name="Hu Q."/>
            <person name="Fan C."/>
            <person name="Tollenaere R."/>
            <person name="Lu Y."/>
            <person name="Battail C."/>
            <person name="Shen J."/>
            <person name="Sidebottom C.H."/>
            <person name="Wang X."/>
            <person name="Canaguier A."/>
            <person name="Chauveau A."/>
            <person name="Berard A."/>
            <person name="Deniot G."/>
            <person name="Guan M."/>
            <person name="Liu Z."/>
            <person name="Sun F."/>
            <person name="Lim Y.P."/>
            <person name="Lyons E."/>
            <person name="Town C.D."/>
            <person name="Bancroft I."/>
            <person name="Wang X."/>
            <person name="Meng J."/>
            <person name="Ma J."/>
            <person name="Pires J.C."/>
            <person name="King G.J."/>
            <person name="Brunel D."/>
            <person name="Delourme R."/>
            <person name="Renard M."/>
            <person name="Aury J.M."/>
            <person name="Adams K.L."/>
            <person name="Batley J."/>
            <person name="Snowdon R.J."/>
            <person name="Tost J."/>
            <person name="Edwards D."/>
            <person name="Zhou Y."/>
            <person name="Hua W."/>
            <person name="Sharpe A.G."/>
            <person name="Paterson A.H."/>
            <person name="Guan C."/>
            <person name="Wincker P."/>
        </authorList>
    </citation>
    <scope>NUCLEOTIDE SEQUENCE [LARGE SCALE GENOMIC DNA]</scope>
    <source>
        <strain evidence="10">cv. Darmor-bzh</strain>
    </source>
</reference>
<dbReference type="InterPro" id="IPR001471">
    <property type="entry name" value="AP2/ERF_dom"/>
</dbReference>
<dbReference type="EMBL" id="LK031989">
    <property type="protein sequence ID" value="CDY08784.1"/>
    <property type="molecule type" value="Genomic_DNA"/>
</dbReference>
<dbReference type="PANTHER" id="PTHR32467">
    <property type="entry name" value="AP2-LIKE ETHYLENE-RESPONSIVE TRANSCRIPTION FACTOR"/>
    <property type="match status" value="1"/>
</dbReference>
<keyword evidence="2" id="KW-0677">Repeat</keyword>
<evidence type="ECO:0000313" key="9">
    <source>
        <dbReference type="EMBL" id="CDY08784.1"/>
    </source>
</evidence>
<gene>
    <name evidence="9" type="primary">BnaA06g24400D</name>
    <name evidence="9" type="ORF">GSBRNA2T00000719001</name>
</gene>
<sequence>MANWLTFALSPMEMMKSPEHPHFVSYDDDSSAPYLIDNLYVLKEEAETSMADSTALASFFNPQTHSPTHIPKLEDFLGDSSSSSFVRFPDNHPETLDSSSLYHPRHHTGVTGLFSDHQHDDFQAVEGGVKEGCTKEGALSLAVNNTDGERVKSSRKVTVSKKEAKAVETTSTDDSTKKKKKVVESFGQRTSIYRGVTRHRWTGRYEAHLWDNSCRREGQARKGRQGNLSVYLCCLSMEATLWRKGPNFKLEIQTKRTNNNRIEYVYLFIFVIEFFITILPPFLFMYLGGYDKEDKAARAYDLAALKYWGPAATTNFQIASYSKELEEMNHMTKQEFIASIRRKSSGFSRGASMYRGVTRHHQQGRWQARIGRVAGNKDLYLGTFATEEEAAEAYDIAAIKFRGINAVTNFEMNRYDVEAIMNSSFPVGGSAVKRHKQLSLESPPPPTDDHNIQQLLLPSSSVELDPNSIPCGIPFDPSVLYHPQNFFQHYPDPTVPMNQADQFFMWSNQSY</sequence>
<dbReference type="Pfam" id="PF00847">
    <property type="entry name" value="AP2"/>
    <property type="match status" value="1"/>
</dbReference>
<dbReference type="PROSITE" id="PS51032">
    <property type="entry name" value="AP2_ERF"/>
    <property type="match status" value="2"/>
</dbReference>
<proteinExistence type="predicted"/>
<dbReference type="OMA" id="PTDDHNI"/>
<dbReference type="InterPro" id="IPR016177">
    <property type="entry name" value="DNA-bd_dom_sf"/>
</dbReference>
<name>A0A078F6W9_BRANA</name>
<feature type="transmembrane region" description="Helical" evidence="7">
    <location>
        <begin position="264"/>
        <end position="288"/>
    </location>
</feature>
<protein>
    <submittedName>
        <fullName evidence="9">BnaA06g24400D protein</fullName>
    </submittedName>
</protein>
<evidence type="ECO:0000256" key="5">
    <source>
        <dbReference type="ARBA" id="ARBA00023163"/>
    </source>
</evidence>
<dbReference type="Gene3D" id="3.30.730.10">
    <property type="entry name" value="AP2/ERF domain"/>
    <property type="match status" value="2"/>
</dbReference>
<evidence type="ECO:0000313" key="10">
    <source>
        <dbReference type="Proteomes" id="UP000028999"/>
    </source>
</evidence>
<keyword evidence="4" id="KW-0238">DNA-binding</keyword>
<dbReference type="SUPFAM" id="SSF54171">
    <property type="entry name" value="DNA-binding domain"/>
    <property type="match status" value="2"/>
</dbReference>
<dbReference type="GO" id="GO:0003700">
    <property type="term" value="F:DNA-binding transcription factor activity"/>
    <property type="evidence" value="ECO:0007669"/>
    <property type="project" value="InterPro"/>
</dbReference>
<dbReference type="Gramene" id="CDY08784">
    <property type="protein sequence ID" value="CDY08784"/>
    <property type="gene ID" value="GSBRNA2T00000719001"/>
</dbReference>
<dbReference type="Proteomes" id="UP000028999">
    <property type="component" value="Unassembled WGS sequence"/>
</dbReference>
<evidence type="ECO:0000256" key="3">
    <source>
        <dbReference type="ARBA" id="ARBA00023015"/>
    </source>
</evidence>
<dbReference type="PaxDb" id="3708-A0A078F6W9"/>
<feature type="domain" description="AP2/ERF" evidence="8">
    <location>
        <begin position="192"/>
        <end position="317"/>
    </location>
</feature>
<keyword evidence="7" id="KW-1133">Transmembrane helix</keyword>
<dbReference type="FunFam" id="3.30.730.10:FF:000002">
    <property type="entry name" value="AP2-like ethylene-responsive transcription factor"/>
    <property type="match status" value="1"/>
</dbReference>
<keyword evidence="10" id="KW-1185">Reference proteome</keyword>
<evidence type="ECO:0000256" key="7">
    <source>
        <dbReference type="SAM" id="Phobius"/>
    </source>
</evidence>